<dbReference type="InterPro" id="IPR011033">
    <property type="entry name" value="PRC_barrel-like_sf"/>
</dbReference>
<evidence type="ECO:0000259" key="6">
    <source>
        <dbReference type="Pfam" id="PF01782"/>
    </source>
</evidence>
<feature type="domain" description="RimM N-terminal" evidence="6">
    <location>
        <begin position="7"/>
        <end position="91"/>
    </location>
</feature>
<evidence type="ECO:0000256" key="3">
    <source>
        <dbReference type="ARBA" id="ARBA00022552"/>
    </source>
</evidence>
<evidence type="ECO:0000256" key="2">
    <source>
        <dbReference type="ARBA" id="ARBA00022517"/>
    </source>
</evidence>
<dbReference type="OrthoDB" id="9810331at2"/>
<evidence type="ECO:0000256" key="5">
    <source>
        <dbReference type="HAMAP-Rule" id="MF_00014"/>
    </source>
</evidence>
<dbReference type="PANTHER" id="PTHR33692:SF1">
    <property type="entry name" value="RIBOSOME MATURATION FACTOR RIMM"/>
    <property type="match status" value="1"/>
</dbReference>
<protein>
    <recommendedName>
        <fullName evidence="5">Ribosome maturation factor RimM</fullName>
    </recommendedName>
</protein>
<dbReference type="GO" id="GO:0006364">
    <property type="term" value="P:rRNA processing"/>
    <property type="evidence" value="ECO:0007669"/>
    <property type="project" value="UniProtKB-UniRule"/>
</dbReference>
<feature type="domain" description="Ribosome maturation factor RimM PRC barrel" evidence="7">
    <location>
        <begin position="103"/>
        <end position="173"/>
    </location>
</feature>
<comment type="domain">
    <text evidence="5">The PRC barrel domain binds ribosomal protein uS19.</text>
</comment>
<name>A0A168LHE9_9BACL</name>
<dbReference type="EMBL" id="LVJH01000015">
    <property type="protein sequence ID" value="OAB43395.1"/>
    <property type="molecule type" value="Genomic_DNA"/>
</dbReference>
<dbReference type="Proteomes" id="UP000076967">
    <property type="component" value="Unassembled WGS sequence"/>
</dbReference>
<comment type="function">
    <text evidence="5">An accessory protein needed during the final step in the assembly of 30S ribosomal subunit, possibly for assembly of the head region. Essential for efficient processing of 16S rRNA. May be needed both before and after RbfA during the maturation of 16S rRNA. It has affinity for free ribosomal 30S subunits but not for 70S ribosomes.</text>
</comment>
<dbReference type="NCBIfam" id="TIGR02273">
    <property type="entry name" value="16S_RimM"/>
    <property type="match status" value="1"/>
</dbReference>
<dbReference type="InterPro" id="IPR036976">
    <property type="entry name" value="RimM_N_sf"/>
</dbReference>
<dbReference type="HAMAP" id="MF_00014">
    <property type="entry name" value="Ribosome_mat_RimM"/>
    <property type="match status" value="1"/>
</dbReference>
<organism evidence="8 9">
    <name type="scientific">Paenibacillus glacialis</name>
    <dbReference type="NCBI Taxonomy" id="494026"/>
    <lineage>
        <taxon>Bacteria</taxon>
        <taxon>Bacillati</taxon>
        <taxon>Bacillota</taxon>
        <taxon>Bacilli</taxon>
        <taxon>Bacillales</taxon>
        <taxon>Paenibacillaceae</taxon>
        <taxon>Paenibacillus</taxon>
    </lineage>
</organism>
<keyword evidence="3 5" id="KW-0698">rRNA processing</keyword>
<keyword evidence="2 5" id="KW-0690">Ribosome biogenesis</keyword>
<accession>A0A168LHE9</accession>
<proteinExistence type="inferred from homology"/>
<evidence type="ECO:0000259" key="7">
    <source>
        <dbReference type="Pfam" id="PF24986"/>
    </source>
</evidence>
<comment type="caution">
    <text evidence="8">The sequence shown here is derived from an EMBL/GenBank/DDBJ whole genome shotgun (WGS) entry which is preliminary data.</text>
</comment>
<dbReference type="GO" id="GO:0005737">
    <property type="term" value="C:cytoplasm"/>
    <property type="evidence" value="ECO:0007669"/>
    <property type="project" value="UniProtKB-SubCell"/>
</dbReference>
<evidence type="ECO:0000313" key="9">
    <source>
        <dbReference type="Proteomes" id="UP000076967"/>
    </source>
</evidence>
<dbReference type="SUPFAM" id="SSF50346">
    <property type="entry name" value="PRC-barrel domain"/>
    <property type="match status" value="1"/>
</dbReference>
<dbReference type="Pfam" id="PF01782">
    <property type="entry name" value="RimM"/>
    <property type="match status" value="1"/>
</dbReference>
<dbReference type="InterPro" id="IPR011961">
    <property type="entry name" value="RimM"/>
</dbReference>
<evidence type="ECO:0000313" key="8">
    <source>
        <dbReference type="EMBL" id="OAB43395.1"/>
    </source>
</evidence>
<reference evidence="8 9" key="1">
    <citation type="submission" date="2016-03" db="EMBL/GenBank/DDBJ databases">
        <title>Draft genome sequence of Paenibacillus glacialis DSM 22343.</title>
        <authorList>
            <person name="Shin S.-K."/>
            <person name="Yi H."/>
        </authorList>
    </citation>
    <scope>NUCLEOTIDE SEQUENCE [LARGE SCALE GENOMIC DNA]</scope>
    <source>
        <strain evidence="8 9">DSM 22343</strain>
    </source>
</reference>
<comment type="subunit">
    <text evidence="5">Binds ribosomal protein uS19.</text>
</comment>
<dbReference type="SUPFAM" id="SSF50447">
    <property type="entry name" value="Translation proteins"/>
    <property type="match status" value="1"/>
</dbReference>
<dbReference type="InterPro" id="IPR009000">
    <property type="entry name" value="Transl_B-barrel_sf"/>
</dbReference>
<dbReference type="STRING" id="494026.PGLA_09120"/>
<dbReference type="GO" id="GO:0043022">
    <property type="term" value="F:ribosome binding"/>
    <property type="evidence" value="ECO:0007669"/>
    <property type="project" value="InterPro"/>
</dbReference>
<dbReference type="Pfam" id="PF24986">
    <property type="entry name" value="PRC_RimM"/>
    <property type="match status" value="1"/>
</dbReference>
<comment type="similarity">
    <text evidence="5">Belongs to the RimM family.</text>
</comment>
<dbReference type="InterPro" id="IPR002676">
    <property type="entry name" value="RimM_N"/>
</dbReference>
<dbReference type="InterPro" id="IPR056792">
    <property type="entry name" value="PRC_RimM"/>
</dbReference>
<keyword evidence="1 5" id="KW-0963">Cytoplasm</keyword>
<dbReference type="PANTHER" id="PTHR33692">
    <property type="entry name" value="RIBOSOME MATURATION FACTOR RIMM"/>
    <property type="match status" value="1"/>
</dbReference>
<dbReference type="GO" id="GO:0042274">
    <property type="term" value="P:ribosomal small subunit biogenesis"/>
    <property type="evidence" value="ECO:0007669"/>
    <property type="project" value="UniProtKB-UniRule"/>
</dbReference>
<dbReference type="GO" id="GO:0005840">
    <property type="term" value="C:ribosome"/>
    <property type="evidence" value="ECO:0007669"/>
    <property type="project" value="InterPro"/>
</dbReference>
<dbReference type="AlphaFoldDB" id="A0A168LHE9"/>
<dbReference type="Gene3D" id="2.30.30.240">
    <property type="entry name" value="PRC-barrel domain"/>
    <property type="match status" value="1"/>
</dbReference>
<evidence type="ECO:0000256" key="4">
    <source>
        <dbReference type="ARBA" id="ARBA00023186"/>
    </source>
</evidence>
<comment type="subcellular location">
    <subcellularLocation>
        <location evidence="5">Cytoplasm</location>
    </subcellularLocation>
</comment>
<keyword evidence="4 5" id="KW-0143">Chaperone</keyword>
<gene>
    <name evidence="5" type="primary">rimM</name>
    <name evidence="8" type="ORF">PGLA_09120</name>
</gene>
<dbReference type="RefSeq" id="WP_068531808.1">
    <property type="nucleotide sequence ID" value="NZ_LVJH01000015.1"/>
</dbReference>
<sequence length="174" mass="19484">MPEQLLTVGKLVNTHGIKGEIKVLAITDFPEQRFAKGKRLFLIPGDGTPSFWITVESARFHKNTYIVKLEGFTNINQVEKYKGSMLKVSQDDLIDLPDNEYYYHDIIGCTVFTDDNEDKPLGIITEIISPGANDVWVVKPSSGSDILIPVIDEVVLDVDVSNKKVKVYLMEGLL</sequence>
<dbReference type="Gene3D" id="2.40.30.60">
    <property type="entry name" value="RimM"/>
    <property type="match status" value="1"/>
</dbReference>
<evidence type="ECO:0000256" key="1">
    <source>
        <dbReference type="ARBA" id="ARBA00022490"/>
    </source>
</evidence>
<keyword evidence="9" id="KW-1185">Reference proteome</keyword>